<evidence type="ECO:0000256" key="1">
    <source>
        <dbReference type="ARBA" id="ARBA00001353"/>
    </source>
</evidence>
<comment type="similarity">
    <text evidence="3 6">Belongs to the DHNA family.</text>
</comment>
<dbReference type="SUPFAM" id="SSF55620">
    <property type="entry name" value="Tetrahydrobiopterin biosynthesis enzymes-like"/>
    <property type="match status" value="1"/>
</dbReference>
<dbReference type="NCBIfam" id="TIGR00525">
    <property type="entry name" value="folB"/>
    <property type="match status" value="1"/>
</dbReference>
<dbReference type="PANTHER" id="PTHR42844">
    <property type="entry name" value="DIHYDRONEOPTERIN ALDOLASE 1-RELATED"/>
    <property type="match status" value="1"/>
</dbReference>
<evidence type="ECO:0000313" key="9">
    <source>
        <dbReference type="Proteomes" id="UP001500954"/>
    </source>
</evidence>
<accession>A0ABP6XK19</accession>
<keyword evidence="9" id="KW-1185">Reference proteome</keyword>
<name>A0ABP6XK19_9FLAO</name>
<sequence>MPFLKGIDLGLIKVENIRVFAYHGCLKEETKIGSDYRVDLQVKANLQPSAKTDTLSDTVDYVLLNRIIKEEMAIPSHLLETVCKRILKRIFIEDSLVEKATVWVSKLNPPIGGDVEKVTIKITKKRKK</sequence>
<evidence type="ECO:0000256" key="4">
    <source>
        <dbReference type="ARBA" id="ARBA00022909"/>
    </source>
</evidence>
<dbReference type="Proteomes" id="UP001500954">
    <property type="component" value="Unassembled WGS sequence"/>
</dbReference>
<dbReference type="NCBIfam" id="TIGR00526">
    <property type="entry name" value="folB_dom"/>
    <property type="match status" value="1"/>
</dbReference>
<organism evidence="8 9">
    <name type="scientific">Snuella lapsa</name>
    <dbReference type="NCBI Taxonomy" id="870481"/>
    <lineage>
        <taxon>Bacteria</taxon>
        <taxon>Pseudomonadati</taxon>
        <taxon>Bacteroidota</taxon>
        <taxon>Flavobacteriia</taxon>
        <taxon>Flavobacteriales</taxon>
        <taxon>Flavobacteriaceae</taxon>
        <taxon>Snuella</taxon>
    </lineage>
</organism>
<protein>
    <recommendedName>
        <fullName evidence="6">7,8-dihydroneopterin aldolase</fullName>
        <ecNumber evidence="6">4.1.2.25</ecNumber>
    </recommendedName>
</protein>
<comment type="catalytic activity">
    <reaction evidence="1 6">
        <text>7,8-dihydroneopterin = 6-hydroxymethyl-7,8-dihydropterin + glycolaldehyde</text>
        <dbReference type="Rhea" id="RHEA:10540"/>
        <dbReference type="ChEBI" id="CHEBI:17001"/>
        <dbReference type="ChEBI" id="CHEBI:17071"/>
        <dbReference type="ChEBI" id="CHEBI:44841"/>
        <dbReference type="EC" id="4.1.2.25"/>
    </reaction>
</comment>
<proteinExistence type="inferred from homology"/>
<reference evidence="9" key="1">
    <citation type="journal article" date="2019" name="Int. J. Syst. Evol. Microbiol.">
        <title>The Global Catalogue of Microorganisms (GCM) 10K type strain sequencing project: providing services to taxonomists for standard genome sequencing and annotation.</title>
        <authorList>
            <consortium name="The Broad Institute Genomics Platform"/>
            <consortium name="The Broad Institute Genome Sequencing Center for Infectious Disease"/>
            <person name="Wu L."/>
            <person name="Ma J."/>
        </authorList>
    </citation>
    <scope>NUCLEOTIDE SEQUENCE [LARGE SCALE GENOMIC DNA]</scope>
    <source>
        <strain evidence="9">JCM 17111</strain>
    </source>
</reference>
<dbReference type="SMART" id="SM00905">
    <property type="entry name" value="FolB"/>
    <property type="match status" value="1"/>
</dbReference>
<comment type="function">
    <text evidence="6">Catalyzes the conversion of 7,8-dihydroneopterin to 6-hydroxymethyl-7,8-dihydropterin.</text>
</comment>
<dbReference type="InterPro" id="IPR006156">
    <property type="entry name" value="Dihydroneopterin_aldolase"/>
</dbReference>
<evidence type="ECO:0000256" key="5">
    <source>
        <dbReference type="ARBA" id="ARBA00023239"/>
    </source>
</evidence>
<evidence type="ECO:0000256" key="3">
    <source>
        <dbReference type="ARBA" id="ARBA00005708"/>
    </source>
</evidence>
<dbReference type="Pfam" id="PF02152">
    <property type="entry name" value="FolB"/>
    <property type="match status" value="1"/>
</dbReference>
<comment type="caution">
    <text evidence="8">The sequence shown here is derived from an EMBL/GenBank/DDBJ whole genome shotgun (WGS) entry which is preliminary data.</text>
</comment>
<comment type="pathway">
    <text evidence="2 6">Cofactor biosynthesis; tetrahydrofolate biosynthesis; 2-amino-4-hydroxy-6-hydroxymethyl-7,8-dihydropteridine diphosphate from 7,8-dihydroneopterin triphosphate: step 3/4.</text>
</comment>
<dbReference type="EC" id="4.1.2.25" evidence="6"/>
<dbReference type="Gene3D" id="3.30.1130.10">
    <property type="match status" value="1"/>
</dbReference>
<feature type="domain" description="Dihydroneopterin aldolase/epimerase" evidence="7">
    <location>
        <begin position="12"/>
        <end position="124"/>
    </location>
</feature>
<dbReference type="InterPro" id="IPR006157">
    <property type="entry name" value="FolB_dom"/>
</dbReference>
<keyword evidence="4 6" id="KW-0289">Folate biosynthesis</keyword>
<keyword evidence="5 6" id="KW-0456">Lyase</keyword>
<evidence type="ECO:0000256" key="2">
    <source>
        <dbReference type="ARBA" id="ARBA00005013"/>
    </source>
</evidence>
<dbReference type="PANTHER" id="PTHR42844:SF1">
    <property type="entry name" value="DIHYDRONEOPTERIN ALDOLASE 1-RELATED"/>
    <property type="match status" value="1"/>
</dbReference>
<evidence type="ECO:0000313" key="8">
    <source>
        <dbReference type="EMBL" id="GAA3566525.1"/>
    </source>
</evidence>
<evidence type="ECO:0000256" key="6">
    <source>
        <dbReference type="RuleBase" id="RU362079"/>
    </source>
</evidence>
<evidence type="ECO:0000259" key="7">
    <source>
        <dbReference type="SMART" id="SM00905"/>
    </source>
</evidence>
<dbReference type="EMBL" id="BAABCY010000036">
    <property type="protein sequence ID" value="GAA3566525.1"/>
    <property type="molecule type" value="Genomic_DNA"/>
</dbReference>
<dbReference type="InterPro" id="IPR043133">
    <property type="entry name" value="GTP-CH-I_C/QueF"/>
</dbReference>
<gene>
    <name evidence="8" type="primary">folB</name>
    <name evidence="8" type="ORF">GCM10022395_16070</name>
</gene>